<evidence type="ECO:0000313" key="3">
    <source>
        <dbReference type="Proteomes" id="UP001396334"/>
    </source>
</evidence>
<protein>
    <submittedName>
        <fullName evidence="2">Uncharacterized protein</fullName>
    </submittedName>
</protein>
<name>A0ABR2Q199_9ROSI</name>
<evidence type="ECO:0000313" key="2">
    <source>
        <dbReference type="EMBL" id="KAK8994454.1"/>
    </source>
</evidence>
<sequence>MTNPVDPHAEFPAGPGEPRNHNKKRRQDDDPPDSGGHPSPETTTIPTQPSSYKDTLLGDRQHEIPSDDVFLDEEDIDLTEDDVIRDSWKEDWVYHLTEQHSATFNVRKPLQLNLADLPILHRTGHKAGSSNHQSSSKDVSRLDKSRHSSVTLRENSDPNILLPVPAQLVNTLIVEPQKKPPDPTDIVSTTVPAKETMTVEAHNDDISINANDMISDAYDAAMLE</sequence>
<gene>
    <name evidence="2" type="ORF">V6N11_045542</name>
</gene>
<feature type="compositionally biased region" description="Polar residues" evidence="1">
    <location>
        <begin position="41"/>
        <end position="53"/>
    </location>
</feature>
<keyword evidence="3" id="KW-1185">Reference proteome</keyword>
<accession>A0ABR2Q199</accession>
<comment type="caution">
    <text evidence="2">The sequence shown here is derived from an EMBL/GenBank/DDBJ whole genome shotgun (WGS) entry which is preliminary data.</text>
</comment>
<feature type="region of interest" description="Disordered" evidence="1">
    <location>
        <begin position="1"/>
        <end position="57"/>
    </location>
</feature>
<dbReference type="EMBL" id="JBBPBN010000047">
    <property type="protein sequence ID" value="KAK8994454.1"/>
    <property type="molecule type" value="Genomic_DNA"/>
</dbReference>
<feature type="region of interest" description="Disordered" evidence="1">
    <location>
        <begin position="123"/>
        <end position="157"/>
    </location>
</feature>
<reference evidence="2 3" key="1">
    <citation type="journal article" date="2024" name="G3 (Bethesda)">
        <title>Genome assembly of Hibiscus sabdariffa L. provides insights into metabolisms of medicinal natural products.</title>
        <authorList>
            <person name="Kim T."/>
        </authorList>
    </citation>
    <scope>NUCLEOTIDE SEQUENCE [LARGE SCALE GENOMIC DNA]</scope>
    <source>
        <strain evidence="2">TK-2024</strain>
        <tissue evidence="2">Old leaves</tissue>
    </source>
</reference>
<organism evidence="2 3">
    <name type="scientific">Hibiscus sabdariffa</name>
    <name type="common">roselle</name>
    <dbReference type="NCBI Taxonomy" id="183260"/>
    <lineage>
        <taxon>Eukaryota</taxon>
        <taxon>Viridiplantae</taxon>
        <taxon>Streptophyta</taxon>
        <taxon>Embryophyta</taxon>
        <taxon>Tracheophyta</taxon>
        <taxon>Spermatophyta</taxon>
        <taxon>Magnoliopsida</taxon>
        <taxon>eudicotyledons</taxon>
        <taxon>Gunneridae</taxon>
        <taxon>Pentapetalae</taxon>
        <taxon>rosids</taxon>
        <taxon>malvids</taxon>
        <taxon>Malvales</taxon>
        <taxon>Malvaceae</taxon>
        <taxon>Malvoideae</taxon>
        <taxon>Hibiscus</taxon>
    </lineage>
</organism>
<dbReference type="Proteomes" id="UP001396334">
    <property type="component" value="Unassembled WGS sequence"/>
</dbReference>
<evidence type="ECO:0000256" key="1">
    <source>
        <dbReference type="SAM" id="MobiDB-lite"/>
    </source>
</evidence>
<feature type="compositionally biased region" description="Polar residues" evidence="1">
    <location>
        <begin position="128"/>
        <end position="137"/>
    </location>
</feature>
<proteinExistence type="predicted"/>